<feature type="region of interest" description="Disordered" evidence="3">
    <location>
        <begin position="126"/>
        <end position="146"/>
    </location>
</feature>
<keyword evidence="1" id="KW-0285">Flavoprotein</keyword>
<dbReference type="EMBL" id="WSRP01000015">
    <property type="protein sequence ID" value="MVX56751.1"/>
    <property type="molecule type" value="Genomic_DNA"/>
</dbReference>
<dbReference type="OrthoDB" id="307208at2"/>
<reference evidence="5 6" key="1">
    <citation type="submission" date="2019-12" db="EMBL/GenBank/DDBJ databases">
        <title>Microbes associate with the intestines of laboratory mice.</title>
        <authorList>
            <person name="Navarre W."/>
            <person name="Wong E."/>
        </authorList>
    </citation>
    <scope>NUCLEOTIDE SEQUENCE [LARGE SCALE GENOMIC DNA]</scope>
    <source>
        <strain evidence="5 6">NM82_D38</strain>
    </source>
</reference>
<evidence type="ECO:0000313" key="5">
    <source>
        <dbReference type="EMBL" id="MVX56751.1"/>
    </source>
</evidence>
<keyword evidence="6" id="KW-1185">Reference proteome</keyword>
<dbReference type="InterPro" id="IPR008254">
    <property type="entry name" value="Flavodoxin/NO_synth"/>
</dbReference>
<evidence type="ECO:0000313" key="6">
    <source>
        <dbReference type="Proteomes" id="UP000472580"/>
    </source>
</evidence>
<dbReference type="SUPFAM" id="SSF52218">
    <property type="entry name" value="Flavoproteins"/>
    <property type="match status" value="1"/>
</dbReference>
<gene>
    <name evidence="5" type="ORF">E5987_05950</name>
</gene>
<evidence type="ECO:0000256" key="3">
    <source>
        <dbReference type="SAM" id="MobiDB-lite"/>
    </source>
</evidence>
<evidence type="ECO:0000256" key="2">
    <source>
        <dbReference type="ARBA" id="ARBA00022643"/>
    </source>
</evidence>
<organism evidence="5 6">
    <name type="scientific">Parasutterella muris</name>
    <dbReference type="NCBI Taxonomy" id="2565572"/>
    <lineage>
        <taxon>Bacteria</taxon>
        <taxon>Pseudomonadati</taxon>
        <taxon>Pseudomonadota</taxon>
        <taxon>Betaproteobacteria</taxon>
        <taxon>Burkholderiales</taxon>
        <taxon>Sutterellaceae</taxon>
        <taxon>Parasutterella</taxon>
    </lineage>
</organism>
<keyword evidence="2" id="KW-0288">FMN</keyword>
<proteinExistence type="predicted"/>
<name>A0A6L6YN80_9BURK</name>
<evidence type="ECO:0000256" key="1">
    <source>
        <dbReference type="ARBA" id="ARBA00022630"/>
    </source>
</evidence>
<dbReference type="GO" id="GO:0010181">
    <property type="term" value="F:FMN binding"/>
    <property type="evidence" value="ECO:0007669"/>
    <property type="project" value="InterPro"/>
</dbReference>
<protein>
    <submittedName>
        <fullName evidence="5">Flavodoxin</fullName>
    </submittedName>
</protein>
<dbReference type="InterPro" id="IPR029039">
    <property type="entry name" value="Flavoprotein-like_sf"/>
</dbReference>
<dbReference type="Proteomes" id="UP000472580">
    <property type="component" value="Unassembled WGS sequence"/>
</dbReference>
<evidence type="ECO:0000259" key="4">
    <source>
        <dbReference type="Pfam" id="PF12641"/>
    </source>
</evidence>
<dbReference type="RefSeq" id="WP_160335181.1">
    <property type="nucleotide sequence ID" value="NZ_WSRP01000015.1"/>
</dbReference>
<feature type="compositionally biased region" description="Basic and acidic residues" evidence="3">
    <location>
        <begin position="131"/>
        <end position="143"/>
    </location>
</feature>
<sequence length="166" mass="18214">MKILTVYSSLTGNTEKIAKAISEALPGSQLKKLPTDVNPQEYDLIFCGFWCDKGHPDELWEEFFKNIGSVPTAVFGTLGGDPNSERGRAFASKVLERISAPNILGLSLWQGKVDPKILEMMAKMPGAKPMTPERKAKLAEAAKHPTPQDLGEAAEWALCMRKAVEK</sequence>
<dbReference type="Gene3D" id="3.40.50.360">
    <property type="match status" value="1"/>
</dbReference>
<comment type="caution">
    <text evidence="5">The sequence shown here is derived from an EMBL/GenBank/DDBJ whole genome shotgun (WGS) entry which is preliminary data.</text>
</comment>
<feature type="domain" description="Flavodoxin-like" evidence="4">
    <location>
        <begin position="5"/>
        <end position="155"/>
    </location>
</feature>
<dbReference type="AlphaFoldDB" id="A0A6L6YN80"/>
<accession>A0A6L6YN80</accession>
<dbReference type="Pfam" id="PF12641">
    <property type="entry name" value="Flavodoxin_3"/>
    <property type="match status" value="1"/>
</dbReference>